<gene>
    <name evidence="2" type="ORF">GCK72_000766</name>
</gene>
<dbReference type="CTD" id="9821201"/>
<name>A0A6A5HRV7_CAERE</name>
<dbReference type="GeneID" id="9821201"/>
<feature type="coiled-coil region" evidence="1">
    <location>
        <begin position="114"/>
        <end position="148"/>
    </location>
</feature>
<dbReference type="KEGG" id="crq:GCK72_000766"/>
<evidence type="ECO:0000313" key="2">
    <source>
        <dbReference type="EMBL" id="KAF1768953.1"/>
    </source>
</evidence>
<dbReference type="EMBL" id="WUAV01000001">
    <property type="protein sequence ID" value="KAF1768953.1"/>
    <property type="molecule type" value="Genomic_DNA"/>
</dbReference>
<evidence type="ECO:0000313" key="3">
    <source>
        <dbReference type="Proteomes" id="UP000483820"/>
    </source>
</evidence>
<reference evidence="2 3" key="1">
    <citation type="submission" date="2019-12" db="EMBL/GenBank/DDBJ databases">
        <title>Chromosome-level assembly of the Caenorhabditis remanei genome.</title>
        <authorList>
            <person name="Teterina A.A."/>
            <person name="Willis J.H."/>
            <person name="Phillips P.C."/>
        </authorList>
    </citation>
    <scope>NUCLEOTIDE SEQUENCE [LARGE SCALE GENOMIC DNA]</scope>
    <source>
        <strain evidence="2 3">PX506</strain>
        <tissue evidence="2">Whole organism</tissue>
    </source>
</reference>
<comment type="caution">
    <text evidence="2">The sequence shown here is derived from an EMBL/GenBank/DDBJ whole genome shotgun (WGS) entry which is preliminary data.</text>
</comment>
<dbReference type="Proteomes" id="UP000483820">
    <property type="component" value="Chromosome I"/>
</dbReference>
<dbReference type="RefSeq" id="XP_003109370.2">
    <property type="nucleotide sequence ID" value="XM_003109322.2"/>
</dbReference>
<evidence type="ECO:0000256" key="1">
    <source>
        <dbReference type="SAM" id="Coils"/>
    </source>
</evidence>
<dbReference type="AlphaFoldDB" id="A0A6A5HRV7"/>
<protein>
    <submittedName>
        <fullName evidence="2">Uncharacterized protein</fullName>
    </submittedName>
</protein>
<proteinExistence type="predicted"/>
<organism evidence="2 3">
    <name type="scientific">Caenorhabditis remanei</name>
    <name type="common">Caenorhabditis vulgaris</name>
    <dbReference type="NCBI Taxonomy" id="31234"/>
    <lineage>
        <taxon>Eukaryota</taxon>
        <taxon>Metazoa</taxon>
        <taxon>Ecdysozoa</taxon>
        <taxon>Nematoda</taxon>
        <taxon>Chromadorea</taxon>
        <taxon>Rhabditida</taxon>
        <taxon>Rhabditina</taxon>
        <taxon>Rhabditomorpha</taxon>
        <taxon>Rhabditoidea</taxon>
        <taxon>Rhabditidae</taxon>
        <taxon>Peloderinae</taxon>
        <taxon>Caenorhabditis</taxon>
    </lineage>
</organism>
<sequence>MSAQFEDSAVVVELHQETTAAAEEVALKEAIHTERVLRATLDLQLIELNKNKPDLRDSEKMALIMKLCSLENENEKMKESQKEYEFEDVDELMDNLYILEAEEYKLSHTTQKQMERNQKNYDEQTKSLMELEKEEKRIIDEIMALKKDIEAAKAVCTGTLTDEEVPVLMELVKEKKHVELMKLSENRTTDSFNERLRLAEEDLEYAKIAQNDFFPPTNIPQTKEQIENEWPLNYMLCEIALEKEYRRHLKLKTMK</sequence>
<accession>A0A6A5HRV7</accession>
<keyword evidence="1" id="KW-0175">Coiled coil</keyword>